<keyword evidence="1" id="KW-1133">Transmembrane helix</keyword>
<dbReference type="InterPro" id="IPR029058">
    <property type="entry name" value="AB_hydrolase_fold"/>
</dbReference>
<feature type="transmembrane region" description="Helical" evidence="1">
    <location>
        <begin position="126"/>
        <end position="144"/>
    </location>
</feature>
<feature type="transmembrane region" description="Helical" evidence="1">
    <location>
        <begin position="96"/>
        <end position="114"/>
    </location>
</feature>
<keyword evidence="1" id="KW-0472">Membrane</keyword>
<dbReference type="RefSeq" id="WP_153758361.1">
    <property type="nucleotide sequence ID" value="NZ_CP045851.1"/>
</dbReference>
<evidence type="ECO:0000256" key="1">
    <source>
        <dbReference type="SAM" id="Phobius"/>
    </source>
</evidence>
<dbReference type="SUPFAM" id="SSF53474">
    <property type="entry name" value="alpha/beta-Hydrolases"/>
    <property type="match status" value="1"/>
</dbReference>
<dbReference type="AlphaFoldDB" id="A0A5Q2RM37"/>
<reference evidence="2 3" key="1">
    <citation type="submission" date="2019-11" db="EMBL/GenBank/DDBJ databases">
        <authorList>
            <person name="He Y."/>
        </authorList>
    </citation>
    <scope>NUCLEOTIDE SEQUENCE [LARGE SCALE GENOMIC DNA]</scope>
    <source>
        <strain evidence="2 3">SCSIO 58843</strain>
    </source>
</reference>
<accession>A0A5Q2RM37</accession>
<dbReference type="PANTHER" id="PTHR34853:SF1">
    <property type="entry name" value="LIPASE 5"/>
    <property type="match status" value="1"/>
</dbReference>
<dbReference type="Proteomes" id="UP000334019">
    <property type="component" value="Chromosome"/>
</dbReference>
<dbReference type="EMBL" id="CP045851">
    <property type="protein sequence ID" value="QGG94255.1"/>
    <property type="molecule type" value="Genomic_DNA"/>
</dbReference>
<dbReference type="Pfam" id="PF03583">
    <property type="entry name" value="LIP"/>
    <property type="match status" value="1"/>
</dbReference>
<protein>
    <submittedName>
        <fullName evidence="2">Lipase</fullName>
    </submittedName>
</protein>
<dbReference type="GO" id="GO:0004806">
    <property type="term" value="F:triacylglycerol lipase activity"/>
    <property type="evidence" value="ECO:0007669"/>
    <property type="project" value="InterPro"/>
</dbReference>
<gene>
    <name evidence="2" type="ORF">GH723_03585</name>
</gene>
<proteinExistence type="predicted"/>
<name>A0A5Q2RM37_9ACTN</name>
<feature type="transmembrane region" description="Helical" evidence="1">
    <location>
        <begin position="19"/>
        <end position="37"/>
    </location>
</feature>
<dbReference type="InterPro" id="IPR005325">
    <property type="entry name" value="DUF308_memb"/>
</dbReference>
<feature type="transmembrane region" description="Helical" evidence="1">
    <location>
        <begin position="186"/>
        <end position="209"/>
    </location>
</feature>
<organism evidence="2 3">
    <name type="scientific">Actinomarinicola tropica</name>
    <dbReference type="NCBI Taxonomy" id="2789776"/>
    <lineage>
        <taxon>Bacteria</taxon>
        <taxon>Bacillati</taxon>
        <taxon>Actinomycetota</taxon>
        <taxon>Acidimicrobiia</taxon>
        <taxon>Acidimicrobiales</taxon>
        <taxon>Iamiaceae</taxon>
        <taxon>Actinomarinicola</taxon>
    </lineage>
</organism>
<feature type="transmembrane region" description="Helical" evidence="1">
    <location>
        <begin position="43"/>
        <end position="64"/>
    </location>
</feature>
<keyword evidence="1" id="KW-0812">Transmembrane</keyword>
<dbReference type="Gene3D" id="3.40.50.1820">
    <property type="entry name" value="alpha/beta hydrolase"/>
    <property type="match status" value="2"/>
</dbReference>
<feature type="transmembrane region" description="Helical" evidence="1">
    <location>
        <begin position="71"/>
        <end position="90"/>
    </location>
</feature>
<evidence type="ECO:0000313" key="3">
    <source>
        <dbReference type="Proteomes" id="UP000334019"/>
    </source>
</evidence>
<keyword evidence="3" id="KW-1185">Reference proteome</keyword>
<dbReference type="KEGG" id="atq:GH723_03585"/>
<dbReference type="InterPro" id="IPR005152">
    <property type="entry name" value="Lipase_secreted"/>
</dbReference>
<sequence>MGGEHGGRPTTASAWRLPLGVRAVLGVVAVLIGGWLLPRPVAALAVVVWLLSAALVVQGLRLLLAARSHAALAAPSAAALVVGGAGMAWPEHAVRVLAVVVPLAVIGAGIAAIVRRRGTTRPVRASAVAAGLAAILLGGVALRWPDLTAVGIGVLGAILLVVGGVRELVAAAGLVPPRPGRRVLRVAAPVGAVVSLVVAVALAGASVVLHRGEPTVPSFYATPDDVPDEAGRLVRVEPYLDVPAGAEGWRILYTTTGIGGRPALSSGVVVAPIERQGARPVVTWAHGSTGVDRTCAPSLLDEGLEAGAFFLDEEVVDQGWVLVASDYVGLGTEGPHPYLVGGATAPAVLDAVRAARELDGLDLADETVVWGHSQGGAVALWTGQDGPGDADELGVVGIAALAPVSDVGDMVDVLDVTSGGSIFAAYVVTGYDAAYDDVVRDDHVVPTGRLVVDGLAGRCLAEPQIAVSAITSLATEMTPFTGVGEGTLAARLAENVPDGPYDVPLLVAQGGVDLLVRTDMQERFVARLCAQGEDVELRTYEGLGHVALVEEPSPLVPDLLRWTAARFEGEPTDAACGP</sequence>
<dbReference type="GO" id="GO:0016042">
    <property type="term" value="P:lipid catabolic process"/>
    <property type="evidence" value="ECO:0007669"/>
    <property type="project" value="InterPro"/>
</dbReference>
<evidence type="ECO:0000313" key="2">
    <source>
        <dbReference type="EMBL" id="QGG94255.1"/>
    </source>
</evidence>
<feature type="transmembrane region" description="Helical" evidence="1">
    <location>
        <begin position="150"/>
        <end position="174"/>
    </location>
</feature>
<dbReference type="Pfam" id="PF03729">
    <property type="entry name" value="DUF308"/>
    <property type="match status" value="1"/>
</dbReference>
<dbReference type="PANTHER" id="PTHR34853">
    <property type="match status" value="1"/>
</dbReference>